<dbReference type="InterPro" id="IPR027417">
    <property type="entry name" value="P-loop_NTPase"/>
</dbReference>
<dbReference type="HOGENOM" id="CLU_2348169_0_0_1"/>
<dbReference type="GO" id="GO:0008017">
    <property type="term" value="F:microtubule binding"/>
    <property type="evidence" value="ECO:0007669"/>
    <property type="project" value="InterPro"/>
</dbReference>
<dbReference type="eggNOG" id="KOG0242">
    <property type="taxonomic scope" value="Eukaryota"/>
</dbReference>
<dbReference type="OrthoDB" id="3176171at2759"/>
<dbReference type="EMBL" id="KB933064">
    <property type="protein sequence ID" value="EOO00611.1"/>
    <property type="molecule type" value="Genomic_DNA"/>
</dbReference>
<keyword evidence="4" id="KW-1185">Reference proteome</keyword>
<dbReference type="PROSITE" id="PS50067">
    <property type="entry name" value="KINESIN_MOTOR_2"/>
    <property type="match status" value="1"/>
</dbReference>
<proteinExistence type="inferred from homology"/>
<dbReference type="RefSeq" id="XP_007914666.1">
    <property type="nucleotide sequence ID" value="XM_007916475.1"/>
</dbReference>
<gene>
    <name evidence="3" type="ORF">UCRPA7_3906</name>
</gene>
<protein>
    <submittedName>
        <fullName evidence="3">Putative kinesin heavy chain protein</fullName>
    </submittedName>
</protein>
<reference evidence="4" key="1">
    <citation type="journal article" date="2013" name="Genome Announc.">
        <title>Draft genome sequence of the ascomycete Phaeoacremonium aleophilum strain UCR-PA7, a causal agent of the esca disease complex in grapevines.</title>
        <authorList>
            <person name="Blanco-Ulate B."/>
            <person name="Rolshausen P."/>
            <person name="Cantu D."/>
        </authorList>
    </citation>
    <scope>NUCLEOTIDE SEQUENCE [LARGE SCALE GENOMIC DNA]</scope>
    <source>
        <strain evidence="4">UCR-PA7</strain>
    </source>
</reference>
<evidence type="ECO:0000259" key="2">
    <source>
        <dbReference type="PROSITE" id="PS50067"/>
    </source>
</evidence>
<dbReference type="InterPro" id="IPR036961">
    <property type="entry name" value="Kinesin_motor_dom_sf"/>
</dbReference>
<dbReference type="KEGG" id="tmn:UCRPA7_3906"/>
<comment type="similarity">
    <text evidence="1">Belongs to the TRAFAC class myosin-kinesin ATPase superfamily. Kinesin family.</text>
</comment>
<dbReference type="Proteomes" id="UP000014074">
    <property type="component" value="Unassembled WGS sequence"/>
</dbReference>
<dbReference type="GeneID" id="19324302"/>
<sequence>MSVRVVARIRPLLNSELDKDTIVSADSTEDGRHATLVKIPNPKNEAEEFSFAFNSVYDQETSQEELFNAEGTPSPSRPYRHGYAITLLTSLLQSRLT</sequence>
<evidence type="ECO:0000256" key="1">
    <source>
        <dbReference type="PROSITE-ProRule" id="PRU00283"/>
    </source>
</evidence>
<comment type="caution">
    <text evidence="1">Lacks conserved residue(s) required for the propagation of feature annotation.</text>
</comment>
<dbReference type="InterPro" id="IPR001752">
    <property type="entry name" value="Kinesin_motor_dom"/>
</dbReference>
<evidence type="ECO:0000313" key="4">
    <source>
        <dbReference type="Proteomes" id="UP000014074"/>
    </source>
</evidence>
<feature type="domain" description="Kinesin motor" evidence="2">
    <location>
        <begin position="2"/>
        <end position="97"/>
    </location>
</feature>
<accession>R8BMM9</accession>
<dbReference type="AlphaFoldDB" id="R8BMM9"/>
<dbReference type="GO" id="GO:0005524">
    <property type="term" value="F:ATP binding"/>
    <property type="evidence" value="ECO:0007669"/>
    <property type="project" value="InterPro"/>
</dbReference>
<dbReference type="GO" id="GO:0003777">
    <property type="term" value="F:microtubule motor activity"/>
    <property type="evidence" value="ECO:0007669"/>
    <property type="project" value="InterPro"/>
</dbReference>
<dbReference type="GO" id="GO:0007018">
    <property type="term" value="P:microtubule-based movement"/>
    <property type="evidence" value="ECO:0007669"/>
    <property type="project" value="InterPro"/>
</dbReference>
<dbReference type="SUPFAM" id="SSF52540">
    <property type="entry name" value="P-loop containing nucleoside triphosphate hydrolases"/>
    <property type="match status" value="1"/>
</dbReference>
<dbReference type="Gene3D" id="3.40.850.10">
    <property type="entry name" value="Kinesin motor domain"/>
    <property type="match status" value="1"/>
</dbReference>
<organism evidence="3 4">
    <name type="scientific">Phaeoacremonium minimum (strain UCR-PA7)</name>
    <name type="common">Esca disease fungus</name>
    <name type="synonym">Togninia minima</name>
    <dbReference type="NCBI Taxonomy" id="1286976"/>
    <lineage>
        <taxon>Eukaryota</taxon>
        <taxon>Fungi</taxon>
        <taxon>Dikarya</taxon>
        <taxon>Ascomycota</taxon>
        <taxon>Pezizomycotina</taxon>
        <taxon>Sordariomycetes</taxon>
        <taxon>Sordariomycetidae</taxon>
        <taxon>Togniniales</taxon>
        <taxon>Togniniaceae</taxon>
        <taxon>Phaeoacremonium</taxon>
    </lineage>
</organism>
<name>R8BMM9_PHAM7</name>
<evidence type="ECO:0000313" key="3">
    <source>
        <dbReference type="EMBL" id="EOO00611.1"/>
    </source>
</evidence>